<proteinExistence type="predicted"/>
<accession>F6GSJ7</accession>
<name>F6GSJ7_VITVI</name>
<dbReference type="AlphaFoldDB" id="F6GSJ7"/>
<protein>
    <submittedName>
        <fullName evidence="1">Uncharacterized protein</fullName>
    </submittedName>
</protein>
<dbReference type="Proteomes" id="UP000009183">
    <property type="component" value="Chromosome 17"/>
</dbReference>
<reference evidence="2" key="1">
    <citation type="journal article" date="2007" name="Nature">
        <title>The grapevine genome sequence suggests ancestral hexaploidization in major angiosperm phyla.</title>
        <authorList>
            <consortium name="The French-Italian Public Consortium for Grapevine Genome Characterization."/>
            <person name="Jaillon O."/>
            <person name="Aury J.-M."/>
            <person name="Noel B."/>
            <person name="Policriti A."/>
            <person name="Clepet C."/>
            <person name="Casagrande A."/>
            <person name="Choisne N."/>
            <person name="Aubourg S."/>
            <person name="Vitulo N."/>
            <person name="Jubin C."/>
            <person name="Vezzi A."/>
            <person name="Legeai F."/>
            <person name="Hugueney P."/>
            <person name="Dasilva C."/>
            <person name="Horner D."/>
            <person name="Mica E."/>
            <person name="Jublot D."/>
            <person name="Poulain J."/>
            <person name="Bruyere C."/>
            <person name="Billault A."/>
            <person name="Segurens B."/>
            <person name="Gouyvenoux M."/>
            <person name="Ugarte E."/>
            <person name="Cattonaro F."/>
            <person name="Anthouard V."/>
            <person name="Vico V."/>
            <person name="Del Fabbro C."/>
            <person name="Alaux M."/>
            <person name="Di Gaspero G."/>
            <person name="Dumas V."/>
            <person name="Felice N."/>
            <person name="Paillard S."/>
            <person name="Juman I."/>
            <person name="Moroldo M."/>
            <person name="Scalabrin S."/>
            <person name="Canaguier A."/>
            <person name="Le Clainche I."/>
            <person name="Malacrida G."/>
            <person name="Durand E."/>
            <person name="Pesole G."/>
            <person name="Laucou V."/>
            <person name="Chatelet P."/>
            <person name="Merdinoglu D."/>
            <person name="Delledonne M."/>
            <person name="Pezzotti M."/>
            <person name="Lecharny A."/>
            <person name="Scarpelli C."/>
            <person name="Artiguenave F."/>
            <person name="Pe M.E."/>
            <person name="Valle G."/>
            <person name="Morgante M."/>
            <person name="Caboche M."/>
            <person name="Adam-Blondon A.-F."/>
            <person name="Weissenbach J."/>
            <person name="Quetier F."/>
            <person name="Wincker P."/>
        </authorList>
    </citation>
    <scope>NUCLEOTIDE SEQUENCE [LARGE SCALE GENOMIC DNA]</scope>
    <source>
        <strain evidence="2">cv. Pinot noir / PN40024</strain>
    </source>
</reference>
<gene>
    <name evidence="1" type="ordered locus">VIT_17s0000g02620</name>
</gene>
<dbReference type="HOGENOM" id="CLU_3433331_0_0_1"/>
<sequence>MELPISFVLVACPSRP</sequence>
<organism evidence="1 2">
    <name type="scientific">Vitis vinifera</name>
    <name type="common">Grape</name>
    <dbReference type="NCBI Taxonomy" id="29760"/>
    <lineage>
        <taxon>Eukaryota</taxon>
        <taxon>Viridiplantae</taxon>
        <taxon>Streptophyta</taxon>
        <taxon>Embryophyta</taxon>
        <taxon>Tracheophyta</taxon>
        <taxon>Spermatophyta</taxon>
        <taxon>Magnoliopsida</taxon>
        <taxon>eudicotyledons</taxon>
        <taxon>Gunneridae</taxon>
        <taxon>Pentapetalae</taxon>
        <taxon>rosids</taxon>
        <taxon>Vitales</taxon>
        <taxon>Vitaceae</taxon>
        <taxon>Viteae</taxon>
        <taxon>Vitis</taxon>
    </lineage>
</organism>
<dbReference type="InParanoid" id="F6GSJ7"/>
<evidence type="ECO:0000313" key="2">
    <source>
        <dbReference type="Proteomes" id="UP000009183"/>
    </source>
</evidence>
<evidence type="ECO:0000313" key="1">
    <source>
        <dbReference type="EMBL" id="CCB43270.1"/>
    </source>
</evidence>
<keyword evidence="2" id="KW-1185">Reference proteome</keyword>
<dbReference type="EMBL" id="FN594950">
    <property type="protein sequence ID" value="CCB43270.1"/>
    <property type="molecule type" value="Genomic_DNA"/>
</dbReference>